<protein>
    <recommendedName>
        <fullName evidence="1">BTB domain-containing protein</fullName>
    </recommendedName>
</protein>
<evidence type="ECO:0000313" key="2">
    <source>
        <dbReference type="EMBL" id="KAG6459805.1"/>
    </source>
</evidence>
<sequence>MHFVHDTTENRTNTVESPFETDVLRDILIFIYSNTAPRVGEMPDKLLEAADYYQLDRLKEMCVRVLRAKLTVENAIDTLQLADKYRDESLKQATIHFIRDQSPHSIMNSEGWANLKCLRLLTIISRCFVEDDYDPDILKQYITDNEKLNT</sequence>
<dbReference type="Pfam" id="PF00651">
    <property type="entry name" value="BTB"/>
    <property type="match status" value="1"/>
</dbReference>
<keyword evidence="3" id="KW-1185">Reference proteome</keyword>
<proteinExistence type="predicted"/>
<evidence type="ECO:0000259" key="1">
    <source>
        <dbReference type="Pfam" id="PF00651"/>
    </source>
</evidence>
<comment type="caution">
    <text evidence="2">The sequence shown here is derived from an EMBL/GenBank/DDBJ whole genome shotgun (WGS) entry which is preliminary data.</text>
</comment>
<feature type="domain" description="BTB" evidence="1">
    <location>
        <begin position="3"/>
        <end position="69"/>
    </location>
</feature>
<accession>A0A921ZLL1</accession>
<dbReference type="PANTHER" id="PTHR24413">
    <property type="entry name" value="SPECKLE-TYPE POZ PROTEIN"/>
    <property type="match status" value="1"/>
</dbReference>
<dbReference type="Proteomes" id="UP000791440">
    <property type="component" value="Unassembled WGS sequence"/>
</dbReference>
<name>A0A921ZLL1_MANSE</name>
<evidence type="ECO:0000313" key="3">
    <source>
        <dbReference type="Proteomes" id="UP000791440"/>
    </source>
</evidence>
<gene>
    <name evidence="2" type="ORF">O3G_MSEX011607</name>
</gene>
<dbReference type="AlphaFoldDB" id="A0A921ZLL1"/>
<organism evidence="2 3">
    <name type="scientific">Manduca sexta</name>
    <name type="common">Tobacco hawkmoth</name>
    <name type="synonym">Tobacco hornworm</name>
    <dbReference type="NCBI Taxonomy" id="7130"/>
    <lineage>
        <taxon>Eukaryota</taxon>
        <taxon>Metazoa</taxon>
        <taxon>Ecdysozoa</taxon>
        <taxon>Arthropoda</taxon>
        <taxon>Hexapoda</taxon>
        <taxon>Insecta</taxon>
        <taxon>Pterygota</taxon>
        <taxon>Neoptera</taxon>
        <taxon>Endopterygota</taxon>
        <taxon>Lepidoptera</taxon>
        <taxon>Glossata</taxon>
        <taxon>Ditrysia</taxon>
        <taxon>Bombycoidea</taxon>
        <taxon>Sphingidae</taxon>
        <taxon>Sphinginae</taxon>
        <taxon>Sphingini</taxon>
        <taxon>Manduca</taxon>
    </lineage>
</organism>
<reference evidence="2" key="1">
    <citation type="journal article" date="2016" name="Insect Biochem. Mol. Biol.">
        <title>Multifaceted biological insights from a draft genome sequence of the tobacco hornworm moth, Manduca sexta.</title>
        <authorList>
            <person name="Kanost M.R."/>
            <person name="Arrese E.L."/>
            <person name="Cao X."/>
            <person name="Chen Y.R."/>
            <person name="Chellapilla S."/>
            <person name="Goldsmith M.R."/>
            <person name="Grosse-Wilde E."/>
            <person name="Heckel D.G."/>
            <person name="Herndon N."/>
            <person name="Jiang H."/>
            <person name="Papanicolaou A."/>
            <person name="Qu J."/>
            <person name="Soulages J.L."/>
            <person name="Vogel H."/>
            <person name="Walters J."/>
            <person name="Waterhouse R.M."/>
            <person name="Ahn S.J."/>
            <person name="Almeida F.C."/>
            <person name="An C."/>
            <person name="Aqrawi P."/>
            <person name="Bretschneider A."/>
            <person name="Bryant W.B."/>
            <person name="Bucks S."/>
            <person name="Chao H."/>
            <person name="Chevignon G."/>
            <person name="Christen J.M."/>
            <person name="Clarke D.F."/>
            <person name="Dittmer N.T."/>
            <person name="Ferguson L.C.F."/>
            <person name="Garavelou S."/>
            <person name="Gordon K.H.J."/>
            <person name="Gunaratna R.T."/>
            <person name="Han Y."/>
            <person name="Hauser F."/>
            <person name="He Y."/>
            <person name="Heidel-Fischer H."/>
            <person name="Hirsh A."/>
            <person name="Hu Y."/>
            <person name="Jiang H."/>
            <person name="Kalra D."/>
            <person name="Klinner C."/>
            <person name="Konig C."/>
            <person name="Kovar C."/>
            <person name="Kroll A.R."/>
            <person name="Kuwar S.S."/>
            <person name="Lee S.L."/>
            <person name="Lehman R."/>
            <person name="Li K."/>
            <person name="Li Z."/>
            <person name="Liang H."/>
            <person name="Lovelace S."/>
            <person name="Lu Z."/>
            <person name="Mansfield J.H."/>
            <person name="McCulloch K.J."/>
            <person name="Mathew T."/>
            <person name="Morton B."/>
            <person name="Muzny D.M."/>
            <person name="Neunemann D."/>
            <person name="Ongeri F."/>
            <person name="Pauchet Y."/>
            <person name="Pu L.L."/>
            <person name="Pyrousis I."/>
            <person name="Rao X.J."/>
            <person name="Redding A."/>
            <person name="Roesel C."/>
            <person name="Sanchez-Gracia A."/>
            <person name="Schaack S."/>
            <person name="Shukla A."/>
            <person name="Tetreau G."/>
            <person name="Wang Y."/>
            <person name="Xiong G.H."/>
            <person name="Traut W."/>
            <person name="Walsh T.K."/>
            <person name="Worley K.C."/>
            <person name="Wu D."/>
            <person name="Wu W."/>
            <person name="Wu Y.Q."/>
            <person name="Zhang X."/>
            <person name="Zou Z."/>
            <person name="Zucker H."/>
            <person name="Briscoe A.D."/>
            <person name="Burmester T."/>
            <person name="Clem R.J."/>
            <person name="Feyereisen R."/>
            <person name="Grimmelikhuijzen C.J.P."/>
            <person name="Hamodrakas S.J."/>
            <person name="Hansson B.S."/>
            <person name="Huguet E."/>
            <person name="Jermiin L.S."/>
            <person name="Lan Q."/>
            <person name="Lehman H.K."/>
            <person name="Lorenzen M."/>
            <person name="Merzendorfer H."/>
            <person name="Michalopoulos I."/>
            <person name="Morton D.B."/>
            <person name="Muthukrishnan S."/>
            <person name="Oakeshott J.G."/>
            <person name="Palmer W."/>
            <person name="Park Y."/>
            <person name="Passarelli A.L."/>
            <person name="Rozas J."/>
            <person name="Schwartz L.M."/>
            <person name="Smith W."/>
            <person name="Southgate A."/>
            <person name="Vilcinskas A."/>
            <person name="Vogt R."/>
            <person name="Wang P."/>
            <person name="Werren J."/>
            <person name="Yu X.Q."/>
            <person name="Zhou J.J."/>
            <person name="Brown S.J."/>
            <person name="Scherer S.E."/>
            <person name="Richards S."/>
            <person name="Blissard G.W."/>
        </authorList>
    </citation>
    <scope>NUCLEOTIDE SEQUENCE</scope>
</reference>
<dbReference type="EMBL" id="JH668639">
    <property type="protein sequence ID" value="KAG6459805.1"/>
    <property type="molecule type" value="Genomic_DNA"/>
</dbReference>
<dbReference type="InterPro" id="IPR000210">
    <property type="entry name" value="BTB/POZ_dom"/>
</dbReference>
<reference evidence="2" key="2">
    <citation type="submission" date="2020-12" db="EMBL/GenBank/DDBJ databases">
        <authorList>
            <person name="Kanost M."/>
        </authorList>
    </citation>
    <scope>NUCLEOTIDE SEQUENCE</scope>
</reference>